<dbReference type="EMBL" id="CM056809">
    <property type="protein sequence ID" value="KAJ8650500.1"/>
    <property type="molecule type" value="Genomic_DNA"/>
</dbReference>
<comment type="caution">
    <text evidence="1">The sequence shown here is derived from an EMBL/GenBank/DDBJ whole genome shotgun (WGS) entry which is preliminary data.</text>
</comment>
<evidence type="ECO:0000313" key="2">
    <source>
        <dbReference type="Proteomes" id="UP001234297"/>
    </source>
</evidence>
<gene>
    <name evidence="1" type="ORF">MRB53_003523</name>
</gene>
<protein>
    <submittedName>
        <fullName evidence="1">Uncharacterized protein</fullName>
    </submittedName>
</protein>
<accession>A0ACC2MXN3</accession>
<organism evidence="1 2">
    <name type="scientific">Persea americana</name>
    <name type="common">Avocado</name>
    <dbReference type="NCBI Taxonomy" id="3435"/>
    <lineage>
        <taxon>Eukaryota</taxon>
        <taxon>Viridiplantae</taxon>
        <taxon>Streptophyta</taxon>
        <taxon>Embryophyta</taxon>
        <taxon>Tracheophyta</taxon>
        <taxon>Spermatophyta</taxon>
        <taxon>Magnoliopsida</taxon>
        <taxon>Magnoliidae</taxon>
        <taxon>Laurales</taxon>
        <taxon>Lauraceae</taxon>
        <taxon>Persea</taxon>
    </lineage>
</organism>
<sequence length="291" mass="32555">MTLAAASLFFPSPSSSSFLFSPKPSLSLHLRIPLSTLSLSPNYPIIPQTRFPNSTLHLLRFSSAAEQVVQVEEDAQEETQSQNQEEEEEKRRKLFVFNLPWSFSAPDITNLFSQCGVVKHVEMIKEKGGRKRGFGFVTMVSGKDAQAVIDKFNSYELEGRIIKVEFAKRMRKPPPPRPPPPEGAVVGETRHKIYVSNLQWKVRSSHLKEFFSATCKPVSARVVFESQAGRSAGYGFVSFTTKEEAEAAIIAFDGKELMGRPLQLKMSQKNIDESGDTLNDVENTEGHLEES</sequence>
<reference evidence="1 2" key="1">
    <citation type="journal article" date="2022" name="Hortic Res">
        <title>A haplotype resolved chromosomal level avocado genome allows analysis of novel avocado genes.</title>
        <authorList>
            <person name="Nath O."/>
            <person name="Fletcher S.J."/>
            <person name="Hayward A."/>
            <person name="Shaw L.M."/>
            <person name="Masouleh A.K."/>
            <person name="Furtado A."/>
            <person name="Henry R.J."/>
            <person name="Mitter N."/>
        </authorList>
    </citation>
    <scope>NUCLEOTIDE SEQUENCE [LARGE SCALE GENOMIC DNA]</scope>
    <source>
        <strain evidence="2">cv. Hass</strain>
    </source>
</reference>
<keyword evidence="2" id="KW-1185">Reference proteome</keyword>
<dbReference type="Proteomes" id="UP001234297">
    <property type="component" value="Chromosome 1"/>
</dbReference>
<name>A0ACC2MXN3_PERAE</name>
<proteinExistence type="predicted"/>
<evidence type="ECO:0000313" key="1">
    <source>
        <dbReference type="EMBL" id="KAJ8650500.1"/>
    </source>
</evidence>